<dbReference type="AlphaFoldDB" id="A0A366HFE2"/>
<comment type="caution">
    <text evidence="1">The sequence shown here is derived from an EMBL/GenBank/DDBJ whole genome shotgun (WGS) entry which is preliminary data.</text>
</comment>
<accession>A0A366HFE2</accession>
<sequence length="38" mass="4367">MALGWIPRRRQLDRRATSSVKTHYAYPGNLINIDIVAL</sequence>
<organism evidence="1 2">
    <name type="scientific">Roseimicrobium gellanilyticum</name>
    <dbReference type="NCBI Taxonomy" id="748857"/>
    <lineage>
        <taxon>Bacteria</taxon>
        <taxon>Pseudomonadati</taxon>
        <taxon>Verrucomicrobiota</taxon>
        <taxon>Verrucomicrobiia</taxon>
        <taxon>Verrucomicrobiales</taxon>
        <taxon>Verrucomicrobiaceae</taxon>
        <taxon>Roseimicrobium</taxon>
    </lineage>
</organism>
<protein>
    <submittedName>
        <fullName evidence="1">Uncharacterized protein</fullName>
    </submittedName>
</protein>
<dbReference type="EMBL" id="QNRR01000008">
    <property type="protein sequence ID" value="RBP40535.1"/>
    <property type="molecule type" value="Genomic_DNA"/>
</dbReference>
<dbReference type="Proteomes" id="UP000253426">
    <property type="component" value="Unassembled WGS sequence"/>
</dbReference>
<name>A0A366HFE2_9BACT</name>
<proteinExistence type="predicted"/>
<evidence type="ECO:0000313" key="2">
    <source>
        <dbReference type="Proteomes" id="UP000253426"/>
    </source>
</evidence>
<evidence type="ECO:0000313" key="1">
    <source>
        <dbReference type="EMBL" id="RBP40535.1"/>
    </source>
</evidence>
<reference evidence="1 2" key="1">
    <citation type="submission" date="2018-06" db="EMBL/GenBank/DDBJ databases">
        <title>Genomic Encyclopedia of Type Strains, Phase IV (KMG-IV): sequencing the most valuable type-strain genomes for metagenomic binning, comparative biology and taxonomic classification.</title>
        <authorList>
            <person name="Goeker M."/>
        </authorList>
    </citation>
    <scope>NUCLEOTIDE SEQUENCE [LARGE SCALE GENOMIC DNA]</scope>
    <source>
        <strain evidence="1 2">DSM 25532</strain>
    </source>
</reference>
<gene>
    <name evidence="1" type="ORF">DES53_108242</name>
</gene>
<keyword evidence="2" id="KW-1185">Reference proteome</keyword>